<protein>
    <recommendedName>
        <fullName evidence="1">Phosphate-specific transport system accessory protein PhoU</fullName>
    </recommendedName>
</protein>
<comment type="caution">
    <text evidence="3">The sequence shown here is derived from an EMBL/GenBank/DDBJ whole genome shotgun (WGS) entry which is preliminary data.</text>
</comment>
<evidence type="ECO:0000259" key="2">
    <source>
        <dbReference type="Pfam" id="PF01895"/>
    </source>
</evidence>
<evidence type="ECO:0000313" key="4">
    <source>
        <dbReference type="Proteomes" id="UP001196301"/>
    </source>
</evidence>
<reference evidence="3 4" key="1">
    <citation type="submission" date="2021-06" db="EMBL/GenBank/DDBJ databases">
        <authorList>
            <person name="Sun Q."/>
            <person name="Li D."/>
        </authorList>
    </citation>
    <scope>NUCLEOTIDE SEQUENCE [LARGE SCALE GENOMIC DNA]</scope>
    <source>
        <strain evidence="3 4">N19</strain>
    </source>
</reference>
<evidence type="ECO:0000313" key="3">
    <source>
        <dbReference type="EMBL" id="MBU5335011.1"/>
    </source>
</evidence>
<dbReference type="PIRSF" id="PIRSF003107">
    <property type="entry name" value="PhoU"/>
    <property type="match status" value="1"/>
</dbReference>
<feature type="domain" description="PhoU" evidence="2">
    <location>
        <begin position="17"/>
        <end position="104"/>
    </location>
</feature>
<keyword evidence="1" id="KW-0963">Cytoplasm</keyword>
<feature type="domain" description="PhoU" evidence="2">
    <location>
        <begin position="120"/>
        <end position="206"/>
    </location>
</feature>
<dbReference type="NCBIfam" id="TIGR02135">
    <property type="entry name" value="phoU_full"/>
    <property type="match status" value="1"/>
</dbReference>
<evidence type="ECO:0000256" key="1">
    <source>
        <dbReference type="PIRNR" id="PIRNR003107"/>
    </source>
</evidence>
<comment type="subunit">
    <text evidence="1">Homodimer.</text>
</comment>
<comment type="similarity">
    <text evidence="1">Belongs to the PhoU family.</text>
</comment>
<gene>
    <name evidence="3" type="primary">phoU</name>
    <name evidence="3" type="ORF">KQI20_01040</name>
</gene>
<sequence length="218" mass="25184">MASTNLEMSIKTLKEYINRMMDKCEKAIELSIKSMLEKDVDLAKKVIDDDDDIDILREYIRDRSIELMALKQPMARDLREIYALSDISTELERIGDYAENIASEVVAIGGEDYIKELIDIPKMAQYCLEMIQGIKSAFINQDADLSYKVALIDKEIDVLYYKVREDCLKIMHENPEKNINQGVKLVFTARYLERIGDHITNICEKIIYARNGKMIEIG</sequence>
<keyword evidence="4" id="KW-1185">Reference proteome</keyword>
<keyword evidence="1" id="KW-0813">Transport</keyword>
<keyword evidence="1" id="KW-0592">Phosphate transport</keyword>
<comment type="subcellular location">
    <subcellularLocation>
        <location evidence="1">Cytoplasm</location>
    </subcellularLocation>
</comment>
<dbReference type="Proteomes" id="UP001196301">
    <property type="component" value="Unassembled WGS sequence"/>
</dbReference>
<organism evidence="3 4">
    <name type="scientific">Intestinibacter bartlettii</name>
    <dbReference type="NCBI Taxonomy" id="261299"/>
    <lineage>
        <taxon>Bacteria</taxon>
        <taxon>Bacillati</taxon>
        <taxon>Bacillota</taxon>
        <taxon>Clostridia</taxon>
        <taxon>Peptostreptococcales</taxon>
        <taxon>Peptostreptococcaceae</taxon>
        <taxon>Intestinibacter</taxon>
    </lineage>
</organism>
<dbReference type="PANTHER" id="PTHR42930">
    <property type="entry name" value="PHOSPHATE-SPECIFIC TRANSPORT SYSTEM ACCESSORY PROTEIN PHOU"/>
    <property type="match status" value="1"/>
</dbReference>
<name>A0ABS6DUM4_9FIRM</name>
<dbReference type="InterPro" id="IPR028366">
    <property type="entry name" value="PhoU"/>
</dbReference>
<dbReference type="EMBL" id="JAHLOQ010000002">
    <property type="protein sequence ID" value="MBU5335011.1"/>
    <property type="molecule type" value="Genomic_DNA"/>
</dbReference>
<dbReference type="InterPro" id="IPR026022">
    <property type="entry name" value="PhoU_dom"/>
</dbReference>
<dbReference type="Pfam" id="PF01895">
    <property type="entry name" value="PhoU"/>
    <property type="match status" value="2"/>
</dbReference>
<dbReference type="PANTHER" id="PTHR42930:SF3">
    <property type="entry name" value="PHOSPHATE-SPECIFIC TRANSPORT SYSTEM ACCESSORY PROTEIN PHOU"/>
    <property type="match status" value="1"/>
</dbReference>
<comment type="function">
    <text evidence="1">Plays a role in the regulation of phosphate uptake.</text>
</comment>
<proteinExistence type="inferred from homology"/>
<accession>A0ABS6DUM4</accession>
<dbReference type="RefSeq" id="WP_216568179.1">
    <property type="nucleotide sequence ID" value="NZ_JAHLOQ010000002.1"/>
</dbReference>